<keyword evidence="6 8" id="KW-0408">Iron</keyword>
<evidence type="ECO:0000256" key="3">
    <source>
        <dbReference type="ARBA" id="ARBA00022617"/>
    </source>
</evidence>
<dbReference type="GO" id="GO:0004497">
    <property type="term" value="F:monooxygenase activity"/>
    <property type="evidence" value="ECO:0007669"/>
    <property type="project" value="UniProtKB-KW"/>
</dbReference>
<accession>A0A7R8Z0X0</accession>
<organism evidence="10 11">
    <name type="scientific">Hermetia illucens</name>
    <name type="common">Black soldier fly</name>
    <dbReference type="NCBI Taxonomy" id="343691"/>
    <lineage>
        <taxon>Eukaryota</taxon>
        <taxon>Metazoa</taxon>
        <taxon>Ecdysozoa</taxon>
        <taxon>Arthropoda</taxon>
        <taxon>Hexapoda</taxon>
        <taxon>Insecta</taxon>
        <taxon>Pterygota</taxon>
        <taxon>Neoptera</taxon>
        <taxon>Endopterygota</taxon>
        <taxon>Diptera</taxon>
        <taxon>Brachycera</taxon>
        <taxon>Stratiomyomorpha</taxon>
        <taxon>Stratiomyidae</taxon>
        <taxon>Hermetiinae</taxon>
        <taxon>Hermetia</taxon>
    </lineage>
</organism>
<dbReference type="PANTHER" id="PTHR24291">
    <property type="entry name" value="CYTOCHROME P450 FAMILY 4"/>
    <property type="match status" value="1"/>
</dbReference>
<sequence length="491" mass="55563">MIALAVPIIFVLYLLKVLYSKWKVYNYILSNFSSPPRHPIFGILHLFPSDSPGIFRTFQELVKNYGRNFVVSRPIFDALIAISDPADIETILSNPNTKTAKKARLYDTLKPWLGTGLLTSWGEKWYSRRKIITPGFHFSILEGFVEVMTKQSDVLVEHLRSEIGKDEVDIYPLVNAFALDVICETSMGVKVNAQADPRSEYVVSVKKISRAIQAKIHHPLGKMPVLYSMTKNGRYLQHLTNILHDFTNKVIMERREQLLHNSSPDKGSRMNFLDILLHATADGKPLTNDDIREEVDTFMFEGHDTTASGIGFTLYLLSRHPDIQDKVYEELKDIFGNGHEAEITSKKLNELVYLEMVIKESLRMLPPVPSIGRQLMEDTMIGGVTVPAGINLSLQIYGVHHDPRNFPDPENFDPERFNTSGTQNKRTFAYIPFSAGGRNCIGQKFAMLDLKACIAKVIMNFRLLPGPEIILQGDLILKSSNGIRVGLEERE</sequence>
<comment type="cofactor">
    <cofactor evidence="1 8">
        <name>heme</name>
        <dbReference type="ChEBI" id="CHEBI:30413"/>
    </cofactor>
</comment>
<dbReference type="GO" id="GO:0020037">
    <property type="term" value="F:heme binding"/>
    <property type="evidence" value="ECO:0007669"/>
    <property type="project" value="InterPro"/>
</dbReference>
<evidence type="ECO:0000256" key="9">
    <source>
        <dbReference type="RuleBase" id="RU000461"/>
    </source>
</evidence>
<dbReference type="Proteomes" id="UP000594454">
    <property type="component" value="Chromosome 5"/>
</dbReference>
<dbReference type="EMBL" id="LR899013">
    <property type="protein sequence ID" value="CAD7091443.1"/>
    <property type="molecule type" value="Genomic_DNA"/>
</dbReference>
<keyword evidence="5 9" id="KW-0560">Oxidoreductase</keyword>
<dbReference type="InterPro" id="IPR017972">
    <property type="entry name" value="Cyt_P450_CS"/>
</dbReference>
<dbReference type="GO" id="GO:0005506">
    <property type="term" value="F:iron ion binding"/>
    <property type="evidence" value="ECO:0007669"/>
    <property type="project" value="InterPro"/>
</dbReference>
<dbReference type="Gene3D" id="1.10.630.10">
    <property type="entry name" value="Cytochrome P450"/>
    <property type="match status" value="1"/>
</dbReference>
<evidence type="ECO:0000256" key="1">
    <source>
        <dbReference type="ARBA" id="ARBA00001971"/>
    </source>
</evidence>
<keyword evidence="11" id="KW-1185">Reference proteome</keyword>
<reference evidence="10 11" key="1">
    <citation type="submission" date="2020-11" db="EMBL/GenBank/DDBJ databases">
        <authorList>
            <person name="Wallbank WR R."/>
            <person name="Pardo Diaz C."/>
            <person name="Kozak K."/>
            <person name="Martin S."/>
            <person name="Jiggins C."/>
            <person name="Moest M."/>
            <person name="Warren A I."/>
            <person name="Generalovic N T."/>
            <person name="Byers J.R.P. K."/>
            <person name="Montejo-Kovacevich G."/>
            <person name="Yen C E."/>
        </authorList>
    </citation>
    <scope>NUCLEOTIDE SEQUENCE [LARGE SCALE GENOMIC DNA]</scope>
</reference>
<proteinExistence type="inferred from homology"/>
<evidence type="ECO:0000313" key="10">
    <source>
        <dbReference type="EMBL" id="CAD7091443.1"/>
    </source>
</evidence>
<keyword evidence="3 8" id="KW-0349">Heme</keyword>
<evidence type="ECO:0008006" key="12">
    <source>
        <dbReference type="Google" id="ProtNLM"/>
    </source>
</evidence>
<dbReference type="CDD" id="cd20628">
    <property type="entry name" value="CYP4"/>
    <property type="match status" value="1"/>
</dbReference>
<dbReference type="InterPro" id="IPR036396">
    <property type="entry name" value="Cyt_P450_sf"/>
</dbReference>
<dbReference type="InParanoid" id="A0A7R8Z0X0"/>
<evidence type="ECO:0000256" key="7">
    <source>
        <dbReference type="ARBA" id="ARBA00023033"/>
    </source>
</evidence>
<dbReference type="PRINTS" id="PR00385">
    <property type="entry name" value="P450"/>
</dbReference>
<gene>
    <name evidence="10" type="ORF">HERILL_LOCUS13859</name>
</gene>
<dbReference type="PANTHER" id="PTHR24291:SF187">
    <property type="entry name" value="CYTOCHROME P450 4AE1-RELATED"/>
    <property type="match status" value="1"/>
</dbReference>
<evidence type="ECO:0000256" key="8">
    <source>
        <dbReference type="PIRSR" id="PIRSR602401-1"/>
    </source>
</evidence>
<dbReference type="SUPFAM" id="SSF48264">
    <property type="entry name" value="Cytochrome P450"/>
    <property type="match status" value="1"/>
</dbReference>
<evidence type="ECO:0000313" key="11">
    <source>
        <dbReference type="Proteomes" id="UP000594454"/>
    </source>
</evidence>
<name>A0A7R8Z0X0_HERIL</name>
<dbReference type="Pfam" id="PF00067">
    <property type="entry name" value="p450"/>
    <property type="match status" value="1"/>
</dbReference>
<evidence type="ECO:0000256" key="5">
    <source>
        <dbReference type="ARBA" id="ARBA00023002"/>
    </source>
</evidence>
<dbReference type="GO" id="GO:0016705">
    <property type="term" value="F:oxidoreductase activity, acting on paired donors, with incorporation or reduction of molecular oxygen"/>
    <property type="evidence" value="ECO:0007669"/>
    <property type="project" value="InterPro"/>
</dbReference>
<protein>
    <recommendedName>
        <fullName evidence="12">Cytochrome P450</fullName>
    </recommendedName>
</protein>
<dbReference type="InterPro" id="IPR050196">
    <property type="entry name" value="Cytochrome_P450_Monoox"/>
</dbReference>
<dbReference type="PROSITE" id="PS00086">
    <property type="entry name" value="CYTOCHROME_P450"/>
    <property type="match status" value="1"/>
</dbReference>
<feature type="binding site" description="axial binding residue" evidence="8">
    <location>
        <position position="440"/>
    </location>
    <ligand>
        <name>heme</name>
        <dbReference type="ChEBI" id="CHEBI:30413"/>
    </ligand>
    <ligandPart>
        <name>Fe</name>
        <dbReference type="ChEBI" id="CHEBI:18248"/>
    </ligandPart>
</feature>
<keyword evidence="4 8" id="KW-0479">Metal-binding</keyword>
<dbReference type="InterPro" id="IPR002401">
    <property type="entry name" value="Cyt_P450_E_grp-I"/>
</dbReference>
<evidence type="ECO:0000256" key="4">
    <source>
        <dbReference type="ARBA" id="ARBA00022723"/>
    </source>
</evidence>
<keyword evidence="7 9" id="KW-0503">Monooxygenase</keyword>
<dbReference type="OMA" id="EQRMGFW"/>
<evidence type="ECO:0000256" key="2">
    <source>
        <dbReference type="ARBA" id="ARBA00010617"/>
    </source>
</evidence>
<evidence type="ECO:0000256" key="6">
    <source>
        <dbReference type="ARBA" id="ARBA00023004"/>
    </source>
</evidence>
<dbReference type="PRINTS" id="PR00463">
    <property type="entry name" value="EP450I"/>
</dbReference>
<comment type="similarity">
    <text evidence="2 9">Belongs to the cytochrome P450 family.</text>
</comment>
<dbReference type="InterPro" id="IPR001128">
    <property type="entry name" value="Cyt_P450"/>
</dbReference>
<dbReference type="AlphaFoldDB" id="A0A7R8Z0X0"/>
<dbReference type="OrthoDB" id="1470350at2759"/>